<evidence type="ECO:0000256" key="9">
    <source>
        <dbReference type="SAM" id="Phobius"/>
    </source>
</evidence>
<accession>A0A6B1DNR4</accession>
<dbReference type="AlphaFoldDB" id="A0A6B1DNR4"/>
<dbReference type="GO" id="GO:0015385">
    <property type="term" value="F:sodium:proton antiporter activity"/>
    <property type="evidence" value="ECO:0007669"/>
    <property type="project" value="TreeGrafter"/>
</dbReference>
<evidence type="ECO:0000256" key="1">
    <source>
        <dbReference type="ARBA" id="ARBA00004651"/>
    </source>
</evidence>
<evidence type="ECO:0000256" key="5">
    <source>
        <dbReference type="ARBA" id="ARBA00022692"/>
    </source>
</evidence>
<dbReference type="PANTHER" id="PTHR34702:SF1">
    <property type="entry name" value="NA(+)_H(+) ANTIPORTER SUBUNIT F"/>
    <property type="match status" value="1"/>
</dbReference>
<dbReference type="Pfam" id="PF04066">
    <property type="entry name" value="MrpF_PhaF"/>
    <property type="match status" value="1"/>
</dbReference>
<evidence type="ECO:0000256" key="3">
    <source>
        <dbReference type="ARBA" id="ARBA00022448"/>
    </source>
</evidence>
<feature type="transmembrane region" description="Helical" evidence="9">
    <location>
        <begin position="67"/>
        <end position="88"/>
    </location>
</feature>
<dbReference type="PANTHER" id="PTHR34702">
    <property type="entry name" value="NA(+)/H(+) ANTIPORTER SUBUNIT F1"/>
    <property type="match status" value="1"/>
</dbReference>
<evidence type="ECO:0000256" key="8">
    <source>
        <dbReference type="PIRNR" id="PIRNR028784"/>
    </source>
</evidence>
<dbReference type="GO" id="GO:0005886">
    <property type="term" value="C:plasma membrane"/>
    <property type="evidence" value="ECO:0007669"/>
    <property type="project" value="UniProtKB-SubCell"/>
</dbReference>
<comment type="similarity">
    <text evidence="2 8">Belongs to the CPA3 antiporters (TC 2.A.63) subunit F family.</text>
</comment>
<feature type="transmembrane region" description="Helical" evidence="9">
    <location>
        <begin position="6"/>
        <end position="31"/>
    </location>
</feature>
<keyword evidence="4 8" id="KW-1003">Cell membrane</keyword>
<dbReference type="EMBL" id="VXPY01000013">
    <property type="protein sequence ID" value="MYD89058.1"/>
    <property type="molecule type" value="Genomic_DNA"/>
</dbReference>
<evidence type="ECO:0000256" key="2">
    <source>
        <dbReference type="ARBA" id="ARBA00009212"/>
    </source>
</evidence>
<keyword evidence="3 8" id="KW-0813">Transport</keyword>
<dbReference type="InterPro" id="IPR007208">
    <property type="entry name" value="MrpF/PhaF-like"/>
</dbReference>
<evidence type="ECO:0000256" key="7">
    <source>
        <dbReference type="ARBA" id="ARBA00023136"/>
    </source>
</evidence>
<reference evidence="10" key="1">
    <citation type="submission" date="2019-09" db="EMBL/GenBank/DDBJ databases">
        <title>Characterisation of the sponge microbiome using genome-centric metagenomics.</title>
        <authorList>
            <person name="Engelberts J.P."/>
            <person name="Robbins S.J."/>
            <person name="De Goeij J.M."/>
            <person name="Aranda M."/>
            <person name="Bell S.C."/>
            <person name="Webster N.S."/>
        </authorList>
    </citation>
    <scope>NUCLEOTIDE SEQUENCE</scope>
    <source>
        <strain evidence="10">SB0662_bin_9</strain>
    </source>
</reference>
<evidence type="ECO:0000256" key="6">
    <source>
        <dbReference type="ARBA" id="ARBA00022989"/>
    </source>
</evidence>
<proteinExistence type="inferred from homology"/>
<dbReference type="PIRSF" id="PIRSF028784">
    <property type="entry name" value="MrpF"/>
    <property type="match status" value="1"/>
</dbReference>
<evidence type="ECO:0000313" key="10">
    <source>
        <dbReference type="EMBL" id="MYD89058.1"/>
    </source>
</evidence>
<keyword evidence="6 9" id="KW-1133">Transmembrane helix</keyword>
<organism evidence="10">
    <name type="scientific">Caldilineaceae bacterium SB0662_bin_9</name>
    <dbReference type="NCBI Taxonomy" id="2605258"/>
    <lineage>
        <taxon>Bacteria</taxon>
        <taxon>Bacillati</taxon>
        <taxon>Chloroflexota</taxon>
        <taxon>Caldilineae</taxon>
        <taxon>Caldilineales</taxon>
        <taxon>Caldilineaceae</taxon>
    </lineage>
</organism>
<gene>
    <name evidence="10" type="ORF">F4Y08_01795</name>
</gene>
<comment type="caution">
    <text evidence="10">The sequence shown here is derived from an EMBL/GenBank/DDBJ whole genome shotgun (WGS) entry which is preliminary data.</text>
</comment>
<evidence type="ECO:0008006" key="11">
    <source>
        <dbReference type="Google" id="ProtNLM"/>
    </source>
</evidence>
<keyword evidence="7 8" id="KW-0472">Membrane</keyword>
<keyword evidence="5 9" id="KW-0812">Transmembrane</keyword>
<sequence>MESVYAPFQTGVQLCLLIIAVSMVLTVIRLVRGPETPDRTVSFDLLAVQAVAAVLVVSMLLGRSDIYDVAIVTAVLGFLGTVLLSRFLEGDG</sequence>
<feature type="transmembrane region" description="Helical" evidence="9">
    <location>
        <begin position="43"/>
        <end position="61"/>
    </location>
</feature>
<keyword evidence="8" id="KW-0406">Ion transport</keyword>
<keyword evidence="8" id="KW-0050">Antiport</keyword>
<evidence type="ECO:0000256" key="4">
    <source>
        <dbReference type="ARBA" id="ARBA00022475"/>
    </source>
</evidence>
<protein>
    <recommendedName>
        <fullName evidence="11">Cation:proton antiporter</fullName>
    </recommendedName>
</protein>
<comment type="subcellular location">
    <subcellularLocation>
        <location evidence="1 8">Cell membrane</location>
        <topology evidence="1 8">Multi-pass membrane protein</topology>
    </subcellularLocation>
</comment>
<name>A0A6B1DNR4_9CHLR</name>